<evidence type="ECO:0000313" key="2">
    <source>
        <dbReference type="Proteomes" id="UP000295493"/>
    </source>
</evidence>
<gene>
    <name evidence="1" type="ORF">EV664_105190</name>
</gene>
<comment type="caution">
    <text evidence="1">The sequence shown here is derived from an EMBL/GenBank/DDBJ whole genome shotgun (WGS) entry which is preliminary data.</text>
</comment>
<name>A0A4R6FN25_9SPHN</name>
<dbReference type="Proteomes" id="UP000295493">
    <property type="component" value="Unassembled WGS sequence"/>
</dbReference>
<sequence>MPKFQVRIWREVVETEFFTREIEASDRDAALAQAETIAAQSRMSAPDDVQPGDTADFGSWNVDWADQCATCHQPDCGGECLG</sequence>
<dbReference type="RefSeq" id="WP_133495526.1">
    <property type="nucleotide sequence ID" value="NZ_BMLU01000005.1"/>
</dbReference>
<dbReference type="EMBL" id="SNWD01000005">
    <property type="protein sequence ID" value="TDN82992.1"/>
    <property type="molecule type" value="Genomic_DNA"/>
</dbReference>
<keyword evidence="2" id="KW-1185">Reference proteome</keyword>
<proteinExistence type="predicted"/>
<dbReference type="AlphaFoldDB" id="A0A4R6FN25"/>
<protein>
    <submittedName>
        <fullName evidence="1">Uncharacterized protein</fullName>
    </submittedName>
</protein>
<organism evidence="1 2">
    <name type="scientific">Stakelama pacifica</name>
    <dbReference type="NCBI Taxonomy" id="517720"/>
    <lineage>
        <taxon>Bacteria</taxon>
        <taxon>Pseudomonadati</taxon>
        <taxon>Pseudomonadota</taxon>
        <taxon>Alphaproteobacteria</taxon>
        <taxon>Sphingomonadales</taxon>
        <taxon>Sphingomonadaceae</taxon>
        <taxon>Stakelama</taxon>
    </lineage>
</organism>
<reference evidence="1 2" key="1">
    <citation type="submission" date="2019-03" db="EMBL/GenBank/DDBJ databases">
        <title>Genomic Encyclopedia of Type Strains, Phase IV (KMG-IV): sequencing the most valuable type-strain genomes for metagenomic binning, comparative biology and taxonomic classification.</title>
        <authorList>
            <person name="Goeker M."/>
        </authorList>
    </citation>
    <scope>NUCLEOTIDE SEQUENCE [LARGE SCALE GENOMIC DNA]</scope>
    <source>
        <strain evidence="1 2">DSM 25059</strain>
    </source>
</reference>
<accession>A0A4R6FN25</accession>
<evidence type="ECO:0000313" key="1">
    <source>
        <dbReference type="EMBL" id="TDN82992.1"/>
    </source>
</evidence>